<accession>A0AAU9EUN1</accession>
<dbReference type="EMBL" id="AP029263">
    <property type="protein sequence ID" value="BFF89942.1"/>
    <property type="molecule type" value="Genomic_DNA"/>
</dbReference>
<protein>
    <submittedName>
        <fullName evidence="2">Uncharacterized protein</fullName>
    </submittedName>
</protein>
<feature type="compositionally biased region" description="Low complexity" evidence="1">
    <location>
        <begin position="306"/>
        <end position="317"/>
    </location>
</feature>
<feature type="compositionally biased region" description="Low complexity" evidence="1">
    <location>
        <begin position="263"/>
        <end position="276"/>
    </location>
</feature>
<evidence type="ECO:0000256" key="1">
    <source>
        <dbReference type="SAM" id="MobiDB-lite"/>
    </source>
</evidence>
<feature type="region of interest" description="Disordered" evidence="1">
    <location>
        <begin position="295"/>
        <end position="324"/>
    </location>
</feature>
<dbReference type="AlphaFoldDB" id="A0AAU9EUN1"/>
<proteinExistence type="predicted"/>
<reference evidence="2 3" key="1">
    <citation type="submission" date="2024-02" db="EMBL/GenBank/DDBJ databases">
        <title>A chromosome-level genome assembly of Drosophila madeirensis, a fruit fly species endemic to Madeira island.</title>
        <authorList>
            <person name="Tomihara K."/>
            <person name="Llopart A."/>
            <person name="Yamamoto D."/>
        </authorList>
    </citation>
    <scope>NUCLEOTIDE SEQUENCE [LARGE SCALE GENOMIC DNA]</scope>
    <source>
        <strain evidence="2 3">RF1</strain>
    </source>
</reference>
<feature type="region of interest" description="Disordered" evidence="1">
    <location>
        <begin position="239"/>
        <end position="281"/>
    </location>
</feature>
<organism evidence="2 3">
    <name type="scientific">Drosophila madeirensis</name>
    <name type="common">Fruit fly</name>
    <dbReference type="NCBI Taxonomy" id="30013"/>
    <lineage>
        <taxon>Eukaryota</taxon>
        <taxon>Metazoa</taxon>
        <taxon>Ecdysozoa</taxon>
        <taxon>Arthropoda</taxon>
        <taxon>Hexapoda</taxon>
        <taxon>Insecta</taxon>
        <taxon>Pterygota</taxon>
        <taxon>Neoptera</taxon>
        <taxon>Endopterygota</taxon>
        <taxon>Diptera</taxon>
        <taxon>Brachycera</taxon>
        <taxon>Muscomorpha</taxon>
        <taxon>Ephydroidea</taxon>
        <taxon>Drosophilidae</taxon>
        <taxon>Drosophila</taxon>
        <taxon>Sophophora</taxon>
    </lineage>
</organism>
<evidence type="ECO:0000313" key="3">
    <source>
        <dbReference type="Proteomes" id="UP001500889"/>
    </source>
</evidence>
<dbReference type="Proteomes" id="UP001500889">
    <property type="component" value="Chromosome O"/>
</dbReference>
<sequence length="361" mass="39641">MANNVRKLLQVSEESAPLVQIPIMVGNEMFVLTQQDVRRTEDIRYFSYNRIMPNGHLFPTAAAAPVAATDNYFGEISAPPNSTLQELFCPKKLEEADKLLSASIHDKAPRNVANVSTQLAWSKQNEIEPLRYSAATSTSSLSQSCGCQHEPPRSRSQHTSCHAHAARNACCQTRPETAAAASNTDSKPAASAKSVANASDGRYIRSSGNVSEEESENNLNGCSASNVSVEAFKYPSRHSKGQQTCTYTDGQSYHRCSPREGRFPPQQQQHQSYGQRSEQDQSFACPQIQSGTVSAYDPSVWPPVQPQDQSHSQPQDQLYPLPQCQSSANGATPCTCLPTRARCVHFSRQNPNCETEDSQQQ</sequence>
<keyword evidence="3" id="KW-1185">Reference proteome</keyword>
<feature type="compositionally biased region" description="Polar residues" evidence="1">
    <location>
        <begin position="241"/>
        <end position="251"/>
    </location>
</feature>
<name>A0AAU9EUN1_DROMD</name>
<evidence type="ECO:0000313" key="2">
    <source>
        <dbReference type="EMBL" id="BFF89942.1"/>
    </source>
</evidence>
<gene>
    <name evidence="2" type="ORF">DMAD_08575</name>
</gene>